<feature type="chain" id="PRO_5033612109" evidence="7">
    <location>
        <begin position="20"/>
        <end position="495"/>
    </location>
</feature>
<dbReference type="GO" id="GO:0006629">
    <property type="term" value="P:lipid metabolic process"/>
    <property type="evidence" value="ECO:0007669"/>
    <property type="project" value="UniProtKB-ARBA"/>
</dbReference>
<dbReference type="KEGG" id="mus:103996194"/>
<keyword evidence="2 5" id="KW-0479">Metal-binding</keyword>
<protein>
    <submittedName>
        <fullName evidence="8">(wild Malaysian banana) hypothetical protein</fullName>
    </submittedName>
</protein>
<evidence type="ECO:0000256" key="2">
    <source>
        <dbReference type="ARBA" id="ARBA00022723"/>
    </source>
</evidence>
<name>A0A804KB89_MUSAM</name>
<keyword evidence="6" id="KW-0503">Monooxygenase</keyword>
<dbReference type="GO" id="GO:0016705">
    <property type="term" value="F:oxidoreductase activity, acting on paired donors, with incorporation or reduction of molecular oxygen"/>
    <property type="evidence" value="ECO:0007669"/>
    <property type="project" value="InterPro"/>
</dbReference>
<dbReference type="Pfam" id="PF00067">
    <property type="entry name" value="p450"/>
    <property type="match status" value="1"/>
</dbReference>
<dbReference type="InterPro" id="IPR002401">
    <property type="entry name" value="Cyt_P450_E_grp-I"/>
</dbReference>
<dbReference type="PROSITE" id="PS00086">
    <property type="entry name" value="CYTOCHROME_P450"/>
    <property type="match status" value="1"/>
</dbReference>
<evidence type="ECO:0000256" key="6">
    <source>
        <dbReference type="RuleBase" id="RU000461"/>
    </source>
</evidence>
<feature type="binding site" description="axial binding residue" evidence="5">
    <location>
        <position position="440"/>
    </location>
    <ligand>
        <name>heme</name>
        <dbReference type="ChEBI" id="CHEBI:30413"/>
    </ligand>
    <ligandPart>
        <name>Fe</name>
        <dbReference type="ChEBI" id="CHEBI:18248"/>
    </ligandPart>
</feature>
<keyword evidence="3 6" id="KW-0560">Oxidoreductase</keyword>
<evidence type="ECO:0000256" key="3">
    <source>
        <dbReference type="ARBA" id="ARBA00023002"/>
    </source>
</evidence>
<comment type="cofactor">
    <cofactor evidence="5">
        <name>heme</name>
        <dbReference type="ChEBI" id="CHEBI:30413"/>
    </cofactor>
</comment>
<dbReference type="Gene3D" id="1.10.630.10">
    <property type="entry name" value="Cytochrome P450"/>
    <property type="match status" value="1"/>
</dbReference>
<keyword evidence="5 6" id="KW-0349">Heme</keyword>
<reference evidence="9" key="2">
    <citation type="submission" date="2021-05" db="UniProtKB">
        <authorList>
            <consortium name="EnsemblPlants"/>
        </authorList>
    </citation>
    <scope>IDENTIFICATION</scope>
    <source>
        <strain evidence="9">subsp. malaccensis</strain>
    </source>
</reference>
<dbReference type="InterPro" id="IPR001128">
    <property type="entry name" value="Cyt_P450"/>
</dbReference>
<dbReference type="GO" id="GO:0020037">
    <property type="term" value="F:heme binding"/>
    <property type="evidence" value="ECO:0007669"/>
    <property type="project" value="InterPro"/>
</dbReference>
<evidence type="ECO:0000313" key="10">
    <source>
        <dbReference type="Proteomes" id="UP000012960"/>
    </source>
</evidence>
<dbReference type="OMA" id="KSEYKMG"/>
<dbReference type="InParanoid" id="A0A804KB89"/>
<dbReference type="AlphaFoldDB" id="A0A804KB89"/>
<evidence type="ECO:0000256" key="5">
    <source>
        <dbReference type="PIRSR" id="PIRSR602401-1"/>
    </source>
</evidence>
<dbReference type="InterPro" id="IPR036396">
    <property type="entry name" value="Cyt_P450_sf"/>
</dbReference>
<dbReference type="PRINTS" id="PR00463">
    <property type="entry name" value="EP450I"/>
</dbReference>
<organism evidence="9 10">
    <name type="scientific">Musa acuminata subsp. malaccensis</name>
    <name type="common">Wild banana</name>
    <name type="synonym">Musa malaccensis</name>
    <dbReference type="NCBI Taxonomy" id="214687"/>
    <lineage>
        <taxon>Eukaryota</taxon>
        <taxon>Viridiplantae</taxon>
        <taxon>Streptophyta</taxon>
        <taxon>Embryophyta</taxon>
        <taxon>Tracheophyta</taxon>
        <taxon>Spermatophyta</taxon>
        <taxon>Magnoliopsida</taxon>
        <taxon>Liliopsida</taxon>
        <taxon>Zingiberales</taxon>
        <taxon>Musaceae</taxon>
        <taxon>Musa</taxon>
    </lineage>
</organism>
<evidence type="ECO:0000256" key="4">
    <source>
        <dbReference type="ARBA" id="ARBA00023004"/>
    </source>
</evidence>
<dbReference type="PRINTS" id="PR00385">
    <property type="entry name" value="P450"/>
</dbReference>
<dbReference type="InterPro" id="IPR017972">
    <property type="entry name" value="Cyt_P450_CS"/>
</dbReference>
<sequence length="495" mass="56372">MKLFFFAVLLPLLAFPVMLYCIYCPSKQSKAKPKSGTGTSLSELLRNSHRILDWTTELLAASPIHTVTTFMGIVTANPSNVEHILKTRFDNYPKGLRSTTILADFLGRGIFNSDGDHWRIQRKTASLEFNTKTIRTFILSNVRLAVAGRLLRRLSRAAAAREVLDLQELLDRLAFDNVCKVAFDVDPASLIGDEDDEVREFAHAFEDAINLVVERYSHPFLLSWKLKRLLGIGSEGILKKNIAAVHRFAMRVVRSRKEAGAAALGDDLLSRFIAEADYSDEFLRDIVISFVLAGRDTTSATLTWFFWLISTRPAVQERIMGEIRRVRSGRPNPEEGGAFTLDELREMDYLQAALSETLRLYPPVPLQVRECAADDEWPDGTRVAKGRTVMYSSYAMGRMEAIWGADWGEFRPERWLHKDVEFRPMNPFRFPVFHAGPRMCLGKDMAYIQMKAVAASVMEKFEIEVVDKERERQLEYIMILRLKGGLPVRVRERNG</sequence>
<dbReference type="Gramene" id="Ma08_t27080.1">
    <property type="protein sequence ID" value="Ma08_p27080.1"/>
    <property type="gene ID" value="Ma08_g27080"/>
</dbReference>
<accession>A0A804KB89</accession>
<evidence type="ECO:0000256" key="7">
    <source>
        <dbReference type="SAM" id="SignalP"/>
    </source>
</evidence>
<gene>
    <name evidence="8" type="ORF">GSMUA_87880.1</name>
</gene>
<evidence type="ECO:0000313" key="8">
    <source>
        <dbReference type="EMBL" id="CAG1832868.1"/>
    </source>
</evidence>
<reference evidence="8" key="1">
    <citation type="submission" date="2021-03" db="EMBL/GenBank/DDBJ databases">
        <authorList>
            <consortium name="Genoscope - CEA"/>
            <person name="William W."/>
        </authorList>
    </citation>
    <scope>NUCLEOTIDE SEQUENCE</scope>
    <source>
        <strain evidence="8">Doubled-haploid Pahang</strain>
    </source>
</reference>
<dbReference type="GO" id="GO:0005506">
    <property type="term" value="F:iron ion binding"/>
    <property type="evidence" value="ECO:0007669"/>
    <property type="project" value="InterPro"/>
</dbReference>
<evidence type="ECO:0000256" key="1">
    <source>
        <dbReference type="ARBA" id="ARBA00010617"/>
    </source>
</evidence>
<keyword evidence="10" id="KW-1185">Reference proteome</keyword>
<keyword evidence="4 5" id="KW-0408">Iron</keyword>
<dbReference type="OrthoDB" id="1470350at2759"/>
<dbReference type="SUPFAM" id="SSF48264">
    <property type="entry name" value="Cytochrome P450"/>
    <property type="match status" value="1"/>
</dbReference>
<comment type="similarity">
    <text evidence="1 6">Belongs to the cytochrome P450 family.</text>
</comment>
<dbReference type="Proteomes" id="UP000012960">
    <property type="component" value="Unplaced"/>
</dbReference>
<dbReference type="PANTHER" id="PTHR24296">
    <property type="entry name" value="CYTOCHROME P450"/>
    <property type="match status" value="1"/>
</dbReference>
<proteinExistence type="inferred from homology"/>
<dbReference type="EMBL" id="HG996472">
    <property type="protein sequence ID" value="CAG1832868.1"/>
    <property type="molecule type" value="Genomic_DNA"/>
</dbReference>
<dbReference type="EnsemblPlants" id="Ma08_t27080.1">
    <property type="protein sequence ID" value="Ma08_p27080.1"/>
    <property type="gene ID" value="Ma08_g27080"/>
</dbReference>
<dbReference type="CDD" id="cd11064">
    <property type="entry name" value="CYP86A"/>
    <property type="match status" value="1"/>
</dbReference>
<feature type="signal peptide" evidence="7">
    <location>
        <begin position="1"/>
        <end position="19"/>
    </location>
</feature>
<keyword evidence="7" id="KW-0732">Signal</keyword>
<dbReference type="GO" id="GO:0004497">
    <property type="term" value="F:monooxygenase activity"/>
    <property type="evidence" value="ECO:0007669"/>
    <property type="project" value="UniProtKB-KW"/>
</dbReference>
<evidence type="ECO:0000313" key="9">
    <source>
        <dbReference type="EnsemblPlants" id="Ma08_p27080.1"/>
    </source>
</evidence>